<dbReference type="GO" id="GO:0016787">
    <property type="term" value="F:hydrolase activity"/>
    <property type="evidence" value="ECO:0007669"/>
    <property type="project" value="UniProtKB-KW"/>
</dbReference>
<dbReference type="Pfam" id="PF00293">
    <property type="entry name" value="NUDIX"/>
    <property type="match status" value="1"/>
</dbReference>
<reference evidence="4 5" key="1">
    <citation type="submission" date="2016-10" db="EMBL/GenBank/DDBJ databases">
        <authorList>
            <person name="de Groot N.N."/>
        </authorList>
    </citation>
    <scope>NUCLEOTIDE SEQUENCE [LARGE SCALE GENOMIC DNA]</scope>
    <source>
        <strain evidence="4 5">CGMCC 1.9156</strain>
    </source>
</reference>
<comment type="similarity">
    <text evidence="2">Belongs to the Nudix hydrolase family.</text>
</comment>
<dbReference type="PROSITE" id="PS00893">
    <property type="entry name" value="NUDIX_BOX"/>
    <property type="match status" value="1"/>
</dbReference>
<dbReference type="Gene3D" id="3.90.79.10">
    <property type="entry name" value="Nucleoside Triphosphate Pyrophosphohydrolase"/>
    <property type="match status" value="1"/>
</dbReference>
<name>A0A1I2KBQ0_9BACT</name>
<evidence type="ECO:0000256" key="1">
    <source>
        <dbReference type="ARBA" id="ARBA00022801"/>
    </source>
</evidence>
<accession>A0A1I2KBQ0</accession>
<feature type="domain" description="Nudix hydrolase" evidence="3">
    <location>
        <begin position="71"/>
        <end position="206"/>
    </location>
</feature>
<protein>
    <submittedName>
        <fullName evidence="4">ADP-ribose pyrophosphatase YjhB, NUDIX family</fullName>
    </submittedName>
</protein>
<dbReference type="EMBL" id="FONW01000011">
    <property type="protein sequence ID" value="SFF62657.1"/>
    <property type="molecule type" value="Genomic_DNA"/>
</dbReference>
<dbReference type="AlphaFoldDB" id="A0A1I2KBQ0"/>
<dbReference type="PROSITE" id="PS51462">
    <property type="entry name" value="NUDIX"/>
    <property type="match status" value="1"/>
</dbReference>
<gene>
    <name evidence="4" type="ORF">SAMN05216283_11128</name>
</gene>
<dbReference type="PANTHER" id="PTHR43736:SF1">
    <property type="entry name" value="DIHYDRONEOPTERIN TRIPHOSPHATE DIPHOSPHATASE"/>
    <property type="match status" value="1"/>
</dbReference>
<dbReference type="RefSeq" id="WP_093921040.1">
    <property type="nucleotide sequence ID" value="NZ_FONW01000011.1"/>
</dbReference>
<dbReference type="CDD" id="cd03673">
    <property type="entry name" value="NUDIX_Ap6A_hydrolase"/>
    <property type="match status" value="1"/>
</dbReference>
<keyword evidence="5" id="KW-1185">Reference proteome</keyword>
<organism evidence="4 5">
    <name type="scientific">Sunxiuqinia elliptica</name>
    <dbReference type="NCBI Taxonomy" id="655355"/>
    <lineage>
        <taxon>Bacteria</taxon>
        <taxon>Pseudomonadati</taxon>
        <taxon>Bacteroidota</taxon>
        <taxon>Bacteroidia</taxon>
        <taxon>Marinilabiliales</taxon>
        <taxon>Prolixibacteraceae</taxon>
        <taxon>Sunxiuqinia</taxon>
    </lineage>
</organism>
<evidence type="ECO:0000256" key="2">
    <source>
        <dbReference type="RuleBase" id="RU003476"/>
    </source>
</evidence>
<dbReference type="InterPro" id="IPR015797">
    <property type="entry name" value="NUDIX_hydrolase-like_dom_sf"/>
</dbReference>
<keyword evidence="1 2" id="KW-0378">Hydrolase</keyword>
<evidence type="ECO:0000313" key="4">
    <source>
        <dbReference type="EMBL" id="SFF62657.1"/>
    </source>
</evidence>
<dbReference type="PANTHER" id="PTHR43736">
    <property type="entry name" value="ADP-RIBOSE PYROPHOSPHATASE"/>
    <property type="match status" value="1"/>
</dbReference>
<dbReference type="STRING" id="655355.SAMN05216283_11128"/>
<proteinExistence type="inferred from homology"/>
<evidence type="ECO:0000259" key="3">
    <source>
        <dbReference type="PROSITE" id="PS51462"/>
    </source>
</evidence>
<dbReference type="PRINTS" id="PR00502">
    <property type="entry name" value="NUDIXFAMILY"/>
</dbReference>
<dbReference type="InterPro" id="IPR020476">
    <property type="entry name" value="Nudix_hydrolase"/>
</dbReference>
<dbReference type="InterPro" id="IPR000086">
    <property type="entry name" value="NUDIX_hydrolase_dom"/>
</dbReference>
<dbReference type="InterPro" id="IPR020084">
    <property type="entry name" value="NUDIX_hydrolase_CS"/>
</dbReference>
<dbReference type="Proteomes" id="UP000198964">
    <property type="component" value="Unassembled WGS sequence"/>
</dbReference>
<sequence length="214" mass="24871">MYKVFFNDHQLLWNPKIKNSLKDNIDQFVEIEDVETLFLMLSKLEKTECVVKLFLSSKKVDLLSFLREQLTRIDAAGGIVRNANGKLLFIKRFGKWDLPKGKIEQGETPDLAAVREVEEECGIHALQVVKKLPSTFHIYRSPYIKETNNWVLKETHWFEMSYAGNEKLAPQTEEQIEEVCWLTPSQLEMVYRNTFGNLKELLGHYMGQAIEISS</sequence>
<evidence type="ECO:0000313" key="5">
    <source>
        <dbReference type="Proteomes" id="UP000198964"/>
    </source>
</evidence>
<dbReference type="SUPFAM" id="SSF55811">
    <property type="entry name" value="Nudix"/>
    <property type="match status" value="1"/>
</dbReference>